<dbReference type="EMBL" id="CP137624">
    <property type="protein sequence ID" value="WPK10526.1"/>
    <property type="molecule type" value="Genomic_DNA"/>
</dbReference>
<dbReference type="InterPro" id="IPR023401">
    <property type="entry name" value="ODC_N"/>
</dbReference>
<dbReference type="Gene3D" id="3.40.50.720">
    <property type="entry name" value="NAD(P)-binding Rossmann-like Domain"/>
    <property type="match status" value="1"/>
</dbReference>
<evidence type="ECO:0000313" key="2">
    <source>
        <dbReference type="Proteomes" id="UP001322664"/>
    </source>
</evidence>
<proteinExistence type="predicted"/>
<protein>
    <submittedName>
        <fullName evidence="1">Ornithine cyclodeaminase family protein</fullName>
    </submittedName>
</protein>
<reference evidence="1 2" key="1">
    <citation type="submission" date="2023-09" db="EMBL/GenBank/DDBJ databases">
        <authorList>
            <person name="Page C.A."/>
            <person name="Perez-Diaz I.M."/>
        </authorList>
    </citation>
    <scope>NUCLEOTIDE SEQUENCE [LARGE SCALE GENOMIC DNA]</scope>
    <source>
        <strain evidence="1 2">Ll15</strain>
    </source>
</reference>
<evidence type="ECO:0000313" key="1">
    <source>
        <dbReference type="EMBL" id="WPK10526.1"/>
    </source>
</evidence>
<gene>
    <name evidence="1" type="ORF">R6U77_11580</name>
</gene>
<dbReference type="InterPro" id="IPR036291">
    <property type="entry name" value="NAD(P)-bd_dom_sf"/>
</dbReference>
<organism evidence="1 2">
    <name type="scientific">Lysinibacillus louembei</name>
    <dbReference type="NCBI Taxonomy" id="1470088"/>
    <lineage>
        <taxon>Bacteria</taxon>
        <taxon>Bacillati</taxon>
        <taxon>Bacillota</taxon>
        <taxon>Bacilli</taxon>
        <taxon>Bacillales</taxon>
        <taxon>Bacillaceae</taxon>
        <taxon>Lysinibacillus</taxon>
    </lineage>
</organism>
<dbReference type="PANTHER" id="PTHR13812">
    <property type="entry name" value="KETIMINE REDUCTASE MU-CRYSTALLIN"/>
    <property type="match status" value="1"/>
</dbReference>
<sequence>MIILNEQEITSFYHMEDAIRDVKAILQAKAQGHILAPHRTVLDFPEQTASALYMPSADLVNQMAAVKVVTIFPNNPAAGKKTTQGIIVLTSTEDGSHLASINASYLTRLRTGAMSGIATDYLAQQNATVLAVIGTGAMAFEQCLGVLAVRAIETIVLYNRTAAKAQEFAEKLQEAGYQGEFLFEQDANTAVAQADIICCATKTTTPLFNGESLKKGAHINGVGSYLPHMHELDHYTITNSKVVVDDLPGVKDEAGELIDAADKGVWSFDDIYAELEQLVAGEKVGRQQQEEITFFKSVGASYYDLAVAQGVYKKALTLQIGKTVEL</sequence>
<dbReference type="PIRSF" id="PIRSF001439">
    <property type="entry name" value="CryM"/>
    <property type="match status" value="1"/>
</dbReference>
<dbReference type="RefSeq" id="WP_319835746.1">
    <property type="nucleotide sequence ID" value="NZ_CP137624.1"/>
</dbReference>
<dbReference type="InterPro" id="IPR003462">
    <property type="entry name" value="ODC_Mu_crystall"/>
</dbReference>
<name>A0ABZ0RTK0_9BACI</name>
<dbReference type="Gene3D" id="3.30.1780.10">
    <property type="entry name" value="ornithine cyclodeaminase, domain 1"/>
    <property type="match status" value="1"/>
</dbReference>
<dbReference type="Proteomes" id="UP001322664">
    <property type="component" value="Chromosome"/>
</dbReference>
<dbReference type="SUPFAM" id="SSF51735">
    <property type="entry name" value="NAD(P)-binding Rossmann-fold domains"/>
    <property type="match status" value="1"/>
</dbReference>
<dbReference type="PANTHER" id="PTHR13812:SF19">
    <property type="entry name" value="KETIMINE REDUCTASE MU-CRYSTALLIN"/>
    <property type="match status" value="1"/>
</dbReference>
<keyword evidence="2" id="KW-1185">Reference proteome</keyword>
<accession>A0ABZ0RTK0</accession>
<dbReference type="Pfam" id="PF02423">
    <property type="entry name" value="OCD_Mu_crystall"/>
    <property type="match status" value="1"/>
</dbReference>